<evidence type="ECO:0000313" key="4">
    <source>
        <dbReference type="EMBL" id="OAE31124.1"/>
    </source>
</evidence>
<evidence type="ECO:0000256" key="2">
    <source>
        <dbReference type="SAM" id="MobiDB-lite"/>
    </source>
</evidence>
<evidence type="ECO:0000313" key="5">
    <source>
        <dbReference type="Proteomes" id="UP000077202"/>
    </source>
</evidence>
<proteinExistence type="predicted"/>
<dbReference type="PANTHER" id="PTHR44167">
    <property type="entry name" value="OVARIAN-SPECIFIC SERINE/THREONINE-PROTEIN KINASE LOK-RELATED"/>
    <property type="match status" value="1"/>
</dbReference>
<dbReference type="EMBL" id="LVLJ01001171">
    <property type="protein sequence ID" value="OAE31124.1"/>
    <property type="molecule type" value="Genomic_DNA"/>
</dbReference>
<dbReference type="AlphaFoldDB" id="A0A176WDY5"/>
<dbReference type="GO" id="GO:0005524">
    <property type="term" value="F:ATP binding"/>
    <property type="evidence" value="ECO:0007669"/>
    <property type="project" value="UniProtKB-UniRule"/>
</dbReference>
<comment type="caution">
    <text evidence="4">The sequence shown here is derived from an EMBL/GenBank/DDBJ whole genome shotgun (WGS) entry which is preliminary data.</text>
</comment>
<feature type="domain" description="Protein kinase" evidence="3">
    <location>
        <begin position="45"/>
        <end position="312"/>
    </location>
</feature>
<dbReference type="GO" id="GO:0004674">
    <property type="term" value="F:protein serine/threonine kinase activity"/>
    <property type="evidence" value="ECO:0007669"/>
    <property type="project" value="TreeGrafter"/>
</dbReference>
<feature type="domain" description="Protein kinase" evidence="3">
    <location>
        <begin position="335"/>
        <end position="645"/>
    </location>
</feature>
<organism evidence="4 5">
    <name type="scientific">Marchantia polymorpha subsp. ruderalis</name>
    <dbReference type="NCBI Taxonomy" id="1480154"/>
    <lineage>
        <taxon>Eukaryota</taxon>
        <taxon>Viridiplantae</taxon>
        <taxon>Streptophyta</taxon>
        <taxon>Embryophyta</taxon>
        <taxon>Marchantiophyta</taxon>
        <taxon>Marchantiopsida</taxon>
        <taxon>Marchantiidae</taxon>
        <taxon>Marchantiales</taxon>
        <taxon>Marchantiaceae</taxon>
        <taxon>Marchantia</taxon>
    </lineage>
</organism>
<keyword evidence="5" id="KW-1185">Reference proteome</keyword>
<dbReference type="GO" id="GO:0005737">
    <property type="term" value="C:cytoplasm"/>
    <property type="evidence" value="ECO:0007669"/>
    <property type="project" value="TreeGrafter"/>
</dbReference>
<dbReference type="SUPFAM" id="SSF56112">
    <property type="entry name" value="Protein kinase-like (PK-like)"/>
    <property type="match status" value="2"/>
</dbReference>
<accession>A0A176WDY5</accession>
<sequence>MWSPGPQDNSSSSESEDAGEDGGQSAKSFLEVKVLKDGERIDQYYKVLDLIGEGRSGKVHEVVDVNKPDEKLAIKIQPKFDELGGNSPERELARLYKEMLICNRILPPHENVVQMKDFVVGKDKVYIVQELCVKKIDLFSFFGGAHETSARRVFKQLVSAVHLFHQYGVVHNDLQPHNVLFADTQFSTCRIIDFGLSIYKPAWAKKVHSNFKPYDWFKAEDLEGATDMAASSRYDIRALGKFLHAMMAGKHIPIIYSDMSFTMHNPDHYKPRKQLFCTAAFDLLFTIGPPPFGPELDDELPTIEEIRKHPWLVQGHLSRQHKIFEEEFTQLPEDFTVLEVLLKDKSTRPLRVIRDDLSNHYIITGELHRTNSTIGVMEGVDAKTKSFKKALRLLSKVDVTLMSAREARLEALRIYNELVITLRILPSYRNIVHISEVLLTEDYAMVVRELCGTQTLMEFFPVAKNHSARNIFKQLADAVQFLHRYGVVLVDLKPHHVAFMDAGFFSCKIIDMSSAVYNWELAECTHDFFQPGRFITPEVTKMLGPGNPEDDVRALGRILHAMMSGAWESNTGTRTLAPARPGFHKDALNLLSLIGPPPLGPELLQKTLSINEFIYVLKDEIDSTSDDDGVSKARIMSGLREQSILRHNKVSRETRACE</sequence>
<dbReference type="InterPro" id="IPR017441">
    <property type="entry name" value="Protein_kinase_ATP_BS"/>
</dbReference>
<reference evidence="4" key="1">
    <citation type="submission" date="2016-03" db="EMBL/GenBank/DDBJ databases">
        <title>Mechanisms controlling the formation of the plant cell surface in tip-growing cells are functionally conserved among land plants.</title>
        <authorList>
            <person name="Honkanen S."/>
            <person name="Jones V.A."/>
            <person name="Morieri G."/>
            <person name="Champion C."/>
            <person name="Hetherington A.J."/>
            <person name="Kelly S."/>
            <person name="Saint-Marcoux D."/>
            <person name="Proust H."/>
            <person name="Prescott H."/>
            <person name="Dolan L."/>
        </authorList>
    </citation>
    <scope>NUCLEOTIDE SEQUENCE [LARGE SCALE GENOMIC DNA]</scope>
    <source>
        <tissue evidence="4">Whole gametophyte</tissue>
    </source>
</reference>
<keyword evidence="1" id="KW-0547">Nucleotide-binding</keyword>
<dbReference type="SMART" id="SM00220">
    <property type="entry name" value="S_TKc"/>
    <property type="match status" value="1"/>
</dbReference>
<feature type="region of interest" description="Disordered" evidence="2">
    <location>
        <begin position="1"/>
        <end position="25"/>
    </location>
</feature>
<name>A0A176WDY5_MARPO</name>
<evidence type="ECO:0000256" key="1">
    <source>
        <dbReference type="PROSITE-ProRule" id="PRU10141"/>
    </source>
</evidence>
<keyword evidence="1" id="KW-0067">ATP-binding</keyword>
<dbReference type="GO" id="GO:0044773">
    <property type="term" value="P:mitotic DNA damage checkpoint signaling"/>
    <property type="evidence" value="ECO:0007669"/>
    <property type="project" value="TreeGrafter"/>
</dbReference>
<dbReference type="PROSITE" id="PS50011">
    <property type="entry name" value="PROTEIN_KINASE_DOM"/>
    <property type="match status" value="2"/>
</dbReference>
<protein>
    <recommendedName>
        <fullName evidence="3">Protein kinase domain-containing protein</fullName>
    </recommendedName>
</protein>
<gene>
    <name evidence="4" type="ORF">AXG93_150s1140</name>
</gene>
<dbReference type="Pfam" id="PF00069">
    <property type="entry name" value="Pkinase"/>
    <property type="match status" value="2"/>
</dbReference>
<dbReference type="PROSITE" id="PS00107">
    <property type="entry name" value="PROTEIN_KINASE_ATP"/>
    <property type="match status" value="1"/>
</dbReference>
<dbReference type="PANTHER" id="PTHR44167:SF18">
    <property type="entry name" value="PROTEIN KINASE DOMAIN-CONTAINING PROTEIN"/>
    <property type="match status" value="1"/>
</dbReference>
<dbReference type="GO" id="GO:0005634">
    <property type="term" value="C:nucleus"/>
    <property type="evidence" value="ECO:0007669"/>
    <property type="project" value="TreeGrafter"/>
</dbReference>
<dbReference type="Gene3D" id="1.10.510.10">
    <property type="entry name" value="Transferase(Phosphotransferase) domain 1"/>
    <property type="match status" value="2"/>
</dbReference>
<feature type="binding site" evidence="1">
    <location>
        <position position="75"/>
    </location>
    <ligand>
        <name>ATP</name>
        <dbReference type="ChEBI" id="CHEBI:30616"/>
    </ligand>
</feature>
<evidence type="ECO:0000259" key="3">
    <source>
        <dbReference type="PROSITE" id="PS50011"/>
    </source>
</evidence>
<dbReference type="InterPro" id="IPR011009">
    <property type="entry name" value="Kinase-like_dom_sf"/>
</dbReference>
<dbReference type="InterPro" id="IPR000719">
    <property type="entry name" value="Prot_kinase_dom"/>
</dbReference>
<dbReference type="Proteomes" id="UP000077202">
    <property type="component" value="Unassembled WGS sequence"/>
</dbReference>
<feature type="compositionally biased region" description="Low complexity" evidence="2">
    <location>
        <begin position="1"/>
        <end position="13"/>
    </location>
</feature>